<evidence type="ECO:0000313" key="2">
    <source>
        <dbReference type="EMBL" id="KAK5085079.1"/>
    </source>
</evidence>
<feature type="compositionally biased region" description="Basic and acidic residues" evidence="1">
    <location>
        <begin position="139"/>
        <end position="149"/>
    </location>
</feature>
<proteinExistence type="predicted"/>
<feature type="compositionally biased region" description="Low complexity" evidence="1">
    <location>
        <begin position="83"/>
        <end position="92"/>
    </location>
</feature>
<name>A0ABR0K3I9_9EURO</name>
<dbReference type="EMBL" id="JAVRRG010000105">
    <property type="protein sequence ID" value="KAK5085079.1"/>
    <property type="molecule type" value="Genomic_DNA"/>
</dbReference>
<dbReference type="SUPFAM" id="SSF54060">
    <property type="entry name" value="His-Me finger endonucleases"/>
    <property type="match status" value="1"/>
</dbReference>
<evidence type="ECO:0000256" key="1">
    <source>
        <dbReference type="SAM" id="MobiDB-lite"/>
    </source>
</evidence>
<reference evidence="2 3" key="1">
    <citation type="submission" date="2023-08" db="EMBL/GenBank/DDBJ databases">
        <title>Black Yeasts Isolated from many extreme environments.</title>
        <authorList>
            <person name="Coleine C."/>
            <person name="Stajich J.E."/>
            <person name="Selbmann L."/>
        </authorList>
    </citation>
    <scope>NUCLEOTIDE SEQUENCE [LARGE SCALE GENOMIC DNA]</scope>
    <source>
        <strain evidence="2 3">CCFEE 5885</strain>
    </source>
</reference>
<gene>
    <name evidence="2" type="ORF">LTR24_007215</name>
</gene>
<feature type="region of interest" description="Disordered" evidence="1">
    <location>
        <begin position="1"/>
        <end position="92"/>
    </location>
</feature>
<feature type="compositionally biased region" description="Polar residues" evidence="1">
    <location>
        <begin position="62"/>
        <end position="75"/>
    </location>
</feature>
<evidence type="ECO:0008006" key="4">
    <source>
        <dbReference type="Google" id="ProtNLM"/>
    </source>
</evidence>
<dbReference type="InterPro" id="IPR044925">
    <property type="entry name" value="His-Me_finger_sf"/>
</dbReference>
<organism evidence="2 3">
    <name type="scientific">Lithohypha guttulata</name>
    <dbReference type="NCBI Taxonomy" id="1690604"/>
    <lineage>
        <taxon>Eukaryota</taxon>
        <taxon>Fungi</taxon>
        <taxon>Dikarya</taxon>
        <taxon>Ascomycota</taxon>
        <taxon>Pezizomycotina</taxon>
        <taxon>Eurotiomycetes</taxon>
        <taxon>Chaetothyriomycetidae</taxon>
        <taxon>Chaetothyriales</taxon>
        <taxon>Trichomeriaceae</taxon>
        <taxon>Lithohypha</taxon>
    </lineage>
</organism>
<comment type="caution">
    <text evidence="2">The sequence shown here is derived from an EMBL/GenBank/DDBJ whole genome shotgun (WGS) entry which is preliminary data.</text>
</comment>
<keyword evidence="3" id="KW-1185">Reference proteome</keyword>
<evidence type="ECO:0000313" key="3">
    <source>
        <dbReference type="Proteomes" id="UP001345013"/>
    </source>
</evidence>
<dbReference type="Gene3D" id="3.90.75.10">
    <property type="entry name" value="Homing Intron 3 (I-ppo) Encoded Endonuclease, Chain A"/>
    <property type="match status" value="1"/>
</dbReference>
<feature type="region of interest" description="Disordered" evidence="1">
    <location>
        <begin position="127"/>
        <end position="158"/>
    </location>
</feature>
<feature type="compositionally biased region" description="Polar residues" evidence="1">
    <location>
        <begin position="13"/>
        <end position="38"/>
    </location>
</feature>
<dbReference type="InterPro" id="IPR044930">
    <property type="entry name" value="Homing_endonuclease_His-Me"/>
</dbReference>
<dbReference type="Proteomes" id="UP001345013">
    <property type="component" value="Unassembled WGS sequence"/>
</dbReference>
<accession>A0ABR0K3I9</accession>
<protein>
    <recommendedName>
        <fullName evidence="4">Zinc-binding loop region of homing endonuclease domain-containing protein</fullName>
    </recommendedName>
</protein>
<sequence length="344" mass="38161">MASRHKRSLRPGINSSNSTTSHSGLPASTSDNQKTSSLYYRPPPGVPSGPSALSASPRAFTATPQLQLDPSQTRYLLTRSEPSISSSEYGYDSGDDVNAESFTDFSGFLNSDSSGSSDDILVPSKRRRAMPHPSSSSHHPSDGQRHPADHGPSMLNQPLSDKLIDEDFTPWEEERTLAFWRLECHVDNDETGKIEAVLGSTQKLVERYRGGEDVSVRLGQCLVRGGSEPRKGTQGYDRQTITFLCVDCGGTHNYKTLRAVWEAALIAATREEQEQEQQQQQARQGESRKYEFLALLERVFHGLHGSHTCGNTHCSDPFHVPLERGSKNRSRTCLLASFRLQRKQ</sequence>